<protein>
    <recommendedName>
        <fullName evidence="1">DUF4240 domain-containing protein</fullName>
    </recommendedName>
</protein>
<evidence type="ECO:0000313" key="4">
    <source>
        <dbReference type="Proteomes" id="UP000233534"/>
    </source>
</evidence>
<accession>A0A2K9DZ51</accession>
<dbReference type="OrthoDB" id="6200718at2"/>
<proteinExistence type="predicted"/>
<sequence>MDANKFWELIEDSKKKSEGDPEKQIKILVSNIAKLPEEEIYEFDRIFNTYYFASYTSELWAAAYIINGGCSDDGFDYFRGWLIAQGREVYENALKDPQSLAEDISEDEAGDIELEDILSVSYDAYKLKTGKDDFYDKVEVSEYPEIELNWSEDERELEKMFPKLIKKFWK</sequence>
<dbReference type="KEGG" id="hsc:HVS_04150"/>
<reference evidence="3 5" key="2">
    <citation type="journal article" date="2018" name="Syst. Appl. Microbiol.">
        <title>Characterization and high-quality draft genome sequence of Herbivorax saccincola A7, an anaerobic, alkaliphilic, thermophilic, cellulolytic, and xylanolytic bacterium.</title>
        <authorList>
            <person name="Aikawa S."/>
            <person name="Baramee S."/>
            <person name="Sermsathanaswadi J."/>
            <person name="Thianheng P."/>
            <person name="Tachaapaikoon C."/>
            <person name="Shikata A."/>
            <person name="Waeonukul R."/>
            <person name="Pason P."/>
            <person name="Ratanakhanokchai K."/>
            <person name="Kosugi A."/>
        </authorList>
    </citation>
    <scope>NUCLEOTIDE SEQUENCE [LARGE SCALE GENOMIC DNA]</scope>
    <source>
        <strain evidence="3 5">A7</strain>
    </source>
</reference>
<keyword evidence="4" id="KW-1185">Reference proteome</keyword>
<organism evidence="2 4">
    <name type="scientific">Acetivibrio saccincola</name>
    <dbReference type="NCBI Taxonomy" id="1677857"/>
    <lineage>
        <taxon>Bacteria</taxon>
        <taxon>Bacillati</taxon>
        <taxon>Bacillota</taxon>
        <taxon>Clostridia</taxon>
        <taxon>Eubacteriales</taxon>
        <taxon>Oscillospiraceae</taxon>
        <taxon>Acetivibrio</taxon>
    </lineage>
</organism>
<dbReference type="EMBL" id="CP025197">
    <property type="protein sequence ID" value="AUG56772.1"/>
    <property type="molecule type" value="Genomic_DNA"/>
</dbReference>
<dbReference type="EMBL" id="NEMB01000003">
    <property type="protein sequence ID" value="PQQ66836.1"/>
    <property type="molecule type" value="Genomic_DNA"/>
</dbReference>
<dbReference type="RefSeq" id="WP_101299501.1">
    <property type="nucleotide sequence ID" value="NZ_CP025197.1"/>
</dbReference>
<dbReference type="Pfam" id="PF14024">
    <property type="entry name" value="DUF4240"/>
    <property type="match status" value="1"/>
</dbReference>
<dbReference type="Proteomes" id="UP000239720">
    <property type="component" value="Unassembled WGS sequence"/>
</dbReference>
<dbReference type="Proteomes" id="UP000233534">
    <property type="component" value="Chromosome"/>
</dbReference>
<dbReference type="AlphaFoldDB" id="A0A2K9DZ51"/>
<reference evidence="2 4" key="1">
    <citation type="submission" date="2017-12" db="EMBL/GenBank/DDBJ databases">
        <title>Complete genome sequence of Herbivorax saccincola GGR1, a novel Cellulosome-producing hydrolytic bacterium in a thermophilic biogas plant, established by Illumina and Nanopore MinION sequencing.</title>
        <authorList>
            <person name="Pechtl A."/>
            <person name="Ruckert C."/>
            <person name="Koeck D.E."/>
            <person name="Maus I."/>
            <person name="Winkler A."/>
            <person name="Kalinowski J."/>
            <person name="Puhler A."/>
            <person name="Schwarz W.W."/>
            <person name="Zverlov V.V."/>
            <person name="Schluter A."/>
            <person name="Liebl W."/>
        </authorList>
    </citation>
    <scope>NUCLEOTIDE SEQUENCE [LARGE SCALE GENOMIC DNA]</scope>
    <source>
        <strain evidence="2">GGR1</strain>
        <strain evidence="4">SR1</strain>
    </source>
</reference>
<evidence type="ECO:0000259" key="1">
    <source>
        <dbReference type="Pfam" id="PF14024"/>
    </source>
</evidence>
<dbReference type="InterPro" id="IPR025334">
    <property type="entry name" value="DUF4240"/>
</dbReference>
<evidence type="ECO:0000313" key="3">
    <source>
        <dbReference type="EMBL" id="PQQ66836.1"/>
    </source>
</evidence>
<evidence type="ECO:0000313" key="2">
    <source>
        <dbReference type="EMBL" id="AUG56772.1"/>
    </source>
</evidence>
<gene>
    <name evidence="3" type="ORF">B9R14_08825</name>
    <name evidence="2" type="ORF">HVS_04150</name>
</gene>
<evidence type="ECO:0000313" key="5">
    <source>
        <dbReference type="Proteomes" id="UP000239720"/>
    </source>
</evidence>
<name>A0A2K9DZ51_9FIRM</name>
<feature type="domain" description="DUF4240" evidence="1">
    <location>
        <begin position="1"/>
        <end position="126"/>
    </location>
</feature>